<evidence type="ECO:0000313" key="2">
    <source>
        <dbReference type="EMBL" id="GAA3591990.1"/>
    </source>
</evidence>
<proteinExistence type="predicted"/>
<protein>
    <submittedName>
        <fullName evidence="2">Uncharacterized protein</fullName>
    </submittedName>
</protein>
<evidence type="ECO:0000313" key="3">
    <source>
        <dbReference type="Proteomes" id="UP001501074"/>
    </source>
</evidence>
<reference evidence="3" key="1">
    <citation type="journal article" date="2019" name="Int. J. Syst. Evol. Microbiol.">
        <title>The Global Catalogue of Microorganisms (GCM) 10K type strain sequencing project: providing services to taxonomists for standard genome sequencing and annotation.</title>
        <authorList>
            <consortium name="The Broad Institute Genomics Platform"/>
            <consortium name="The Broad Institute Genome Sequencing Center for Infectious Disease"/>
            <person name="Wu L."/>
            <person name="Ma J."/>
        </authorList>
    </citation>
    <scope>NUCLEOTIDE SEQUENCE [LARGE SCALE GENOMIC DNA]</scope>
    <source>
        <strain evidence="3">JCM 16902</strain>
    </source>
</reference>
<feature type="region of interest" description="Disordered" evidence="1">
    <location>
        <begin position="1"/>
        <end position="21"/>
    </location>
</feature>
<sequence>MAPVPPRPRPEITSPYGPDGPFRNLHRCAQRLESGDWREVLVLLASDGSSKHRLAAVARLIALSMLQQTVGDVERAWTILIEASSILPPAVTSRDPDTGQVTALVVPLQERIAAREQGENGHERRLTCALADITWREQTELGQLQNRSHLYPSARDALIRACEEHLTWIEFAPETWRRQIPPSQLQSIGISLPRKYHEPSRKNLCERASRLRRFADPQQGDVSDSVWADIGGYAGLKAAALEVLGSRHSDSWRLGPRYASLQHFPVRSGCTSAWRFAQDCSAPTPLN</sequence>
<dbReference type="EMBL" id="BAAAZO010000001">
    <property type="protein sequence ID" value="GAA3591990.1"/>
    <property type="molecule type" value="Genomic_DNA"/>
</dbReference>
<comment type="caution">
    <text evidence="2">The sequence shown here is derived from an EMBL/GenBank/DDBJ whole genome shotgun (WGS) entry which is preliminary data.</text>
</comment>
<dbReference type="Proteomes" id="UP001501074">
    <property type="component" value="Unassembled WGS sequence"/>
</dbReference>
<organism evidence="2 3">
    <name type="scientific">Kineosporia mesophila</name>
    <dbReference type="NCBI Taxonomy" id="566012"/>
    <lineage>
        <taxon>Bacteria</taxon>
        <taxon>Bacillati</taxon>
        <taxon>Actinomycetota</taxon>
        <taxon>Actinomycetes</taxon>
        <taxon>Kineosporiales</taxon>
        <taxon>Kineosporiaceae</taxon>
        <taxon>Kineosporia</taxon>
    </lineage>
</organism>
<evidence type="ECO:0000256" key="1">
    <source>
        <dbReference type="SAM" id="MobiDB-lite"/>
    </source>
</evidence>
<name>A0ABP6YXA8_9ACTN</name>
<keyword evidence="3" id="KW-1185">Reference proteome</keyword>
<accession>A0ABP6YXA8</accession>
<gene>
    <name evidence="2" type="ORF">GCM10022223_03300</name>
</gene>